<dbReference type="EMBL" id="QEOP01000002">
    <property type="protein sequence ID" value="PVZ94483.1"/>
    <property type="molecule type" value="Genomic_DNA"/>
</dbReference>
<dbReference type="SUPFAM" id="SSF53720">
    <property type="entry name" value="ALDH-like"/>
    <property type="match status" value="1"/>
</dbReference>
<feature type="active site" evidence="3">
    <location>
        <position position="254"/>
    </location>
</feature>
<keyword evidence="7" id="KW-1185">Reference proteome</keyword>
<evidence type="ECO:0000313" key="6">
    <source>
        <dbReference type="EMBL" id="PVZ94483.1"/>
    </source>
</evidence>
<dbReference type="InterPro" id="IPR029510">
    <property type="entry name" value="Ald_DH_CS_GLU"/>
</dbReference>
<dbReference type="FunFam" id="3.40.605.10:FF:000026">
    <property type="entry name" value="Aldehyde dehydrogenase, putative"/>
    <property type="match status" value="1"/>
</dbReference>
<evidence type="ECO:0000256" key="3">
    <source>
        <dbReference type="PROSITE-ProRule" id="PRU10007"/>
    </source>
</evidence>
<dbReference type="InterPro" id="IPR015590">
    <property type="entry name" value="Aldehyde_DH_dom"/>
</dbReference>
<accession>A0A2V1HPC1</accession>
<evidence type="ECO:0000256" key="2">
    <source>
        <dbReference type="ARBA" id="ARBA00023002"/>
    </source>
</evidence>
<name>A0A2V1HPC1_9MICO</name>
<dbReference type="GO" id="GO:0004777">
    <property type="term" value="F:succinate-semialdehyde dehydrogenase (NAD+) activity"/>
    <property type="evidence" value="ECO:0007669"/>
    <property type="project" value="TreeGrafter"/>
</dbReference>
<dbReference type="AlphaFoldDB" id="A0A2V1HPC1"/>
<evidence type="ECO:0000256" key="4">
    <source>
        <dbReference type="RuleBase" id="RU003345"/>
    </source>
</evidence>
<dbReference type="FunFam" id="3.40.605.10:FF:000007">
    <property type="entry name" value="NAD/NADP-dependent betaine aldehyde dehydrogenase"/>
    <property type="match status" value="1"/>
</dbReference>
<dbReference type="Proteomes" id="UP000244893">
    <property type="component" value="Unassembled WGS sequence"/>
</dbReference>
<dbReference type="FunFam" id="3.40.309.10:FF:000004">
    <property type="entry name" value="Succinate-semialdehyde dehydrogenase I"/>
    <property type="match status" value="1"/>
</dbReference>
<dbReference type="InterPro" id="IPR016162">
    <property type="entry name" value="Ald_DH_N"/>
</dbReference>
<dbReference type="CDD" id="cd07103">
    <property type="entry name" value="ALDH_F5_SSADH_GabD"/>
    <property type="match status" value="1"/>
</dbReference>
<dbReference type="Pfam" id="PF00171">
    <property type="entry name" value="Aldedh"/>
    <property type="match status" value="1"/>
</dbReference>
<reference evidence="6 7" key="1">
    <citation type="submission" date="2018-05" db="EMBL/GenBank/DDBJ databases">
        <title>Amnibacterium sp. M8JJ-5, whole genome shotgun sequence.</title>
        <authorList>
            <person name="Tuo L."/>
        </authorList>
    </citation>
    <scope>NUCLEOTIDE SEQUENCE [LARGE SCALE GENOMIC DNA]</scope>
    <source>
        <strain evidence="6 7">M8JJ-5</strain>
    </source>
</reference>
<proteinExistence type="inferred from homology"/>
<comment type="similarity">
    <text evidence="1 4">Belongs to the aldehyde dehydrogenase family.</text>
</comment>
<dbReference type="Gene3D" id="3.40.605.10">
    <property type="entry name" value="Aldehyde Dehydrogenase, Chain A, domain 1"/>
    <property type="match status" value="1"/>
</dbReference>
<dbReference type="PANTHER" id="PTHR43353">
    <property type="entry name" value="SUCCINATE-SEMIALDEHYDE DEHYDROGENASE, MITOCHONDRIAL"/>
    <property type="match status" value="1"/>
</dbReference>
<gene>
    <name evidence="6" type="ORF">DDQ50_12315</name>
</gene>
<comment type="caution">
    <text evidence="6">The sequence shown here is derived from an EMBL/GenBank/DDBJ whole genome shotgun (WGS) entry which is preliminary data.</text>
</comment>
<dbReference type="GO" id="GO:0009450">
    <property type="term" value="P:gamma-aminobutyric acid catabolic process"/>
    <property type="evidence" value="ECO:0007669"/>
    <property type="project" value="TreeGrafter"/>
</dbReference>
<keyword evidence="2 4" id="KW-0560">Oxidoreductase</keyword>
<dbReference type="OrthoDB" id="6882680at2"/>
<dbReference type="InterPro" id="IPR016161">
    <property type="entry name" value="Ald_DH/histidinol_DH"/>
</dbReference>
<evidence type="ECO:0000256" key="1">
    <source>
        <dbReference type="ARBA" id="ARBA00009986"/>
    </source>
</evidence>
<dbReference type="PROSITE" id="PS00687">
    <property type="entry name" value="ALDEHYDE_DEHYDR_GLU"/>
    <property type="match status" value="1"/>
</dbReference>
<protein>
    <submittedName>
        <fullName evidence="6">NAD-dependent succinate-semialdehyde dehydrogenase</fullName>
    </submittedName>
</protein>
<feature type="domain" description="Aldehyde dehydrogenase" evidence="5">
    <location>
        <begin position="23"/>
        <end position="477"/>
    </location>
</feature>
<evidence type="ECO:0000259" key="5">
    <source>
        <dbReference type="Pfam" id="PF00171"/>
    </source>
</evidence>
<dbReference type="PANTHER" id="PTHR43353:SF5">
    <property type="entry name" value="SUCCINATE-SEMIALDEHYDE DEHYDROGENASE, MITOCHONDRIAL"/>
    <property type="match status" value="1"/>
</dbReference>
<dbReference type="Gene3D" id="3.40.309.10">
    <property type="entry name" value="Aldehyde Dehydrogenase, Chain A, domain 2"/>
    <property type="match status" value="1"/>
</dbReference>
<organism evidence="6 7">
    <name type="scientific">Amnibacterium flavum</name>
    <dbReference type="NCBI Taxonomy" id="2173173"/>
    <lineage>
        <taxon>Bacteria</taxon>
        <taxon>Bacillati</taxon>
        <taxon>Actinomycetota</taxon>
        <taxon>Actinomycetes</taxon>
        <taxon>Micrococcales</taxon>
        <taxon>Microbacteriaceae</taxon>
        <taxon>Amnibacterium</taxon>
    </lineage>
</organism>
<sequence>MTPVLDGLIEDITDGRQTSDPSAREVRVDNPATGRPLISLAADDVAAALRAADQASAVAEAWAATSARERSGILMRTFTTMIERRELLADLISAENGKSHADALGEVDYAAEYFRWYAEEAVRIRGEVFDSPNGANRVLVTHEPVGLCLLITPWNFPAAMATRKIGPAIAAGCTAILKPASETPLTALAIADILRESGLPDGVLNVVVTDTAGKVVRALLDDGRVRMLSFTGSTEVGRILLAQASETVIKTAMELGGNAPFLVLDDADVDAALDGALIAKMRNGGQACTAANRFYVADSRHDEFVEGLVERMGAITVGDPAESSTQCGPLINAEAVRKAQELVDDALSRGARLALGGETPDGPGSFYPPTVLVDVPADARILHEEVFGPVAPVVRFTSDDEALAAANDTVHGLVSYLYTGDLARGLRLSARLEAGMVALNRGLVSDPAAPFGGVKQSGLGREGSHEGLHEYLETKYVATTW</sequence>
<dbReference type="InterPro" id="IPR050740">
    <property type="entry name" value="Aldehyde_DH_Superfamily"/>
</dbReference>
<dbReference type="InterPro" id="IPR016163">
    <property type="entry name" value="Ald_DH_C"/>
</dbReference>
<evidence type="ECO:0000313" key="7">
    <source>
        <dbReference type="Proteomes" id="UP000244893"/>
    </source>
</evidence>
<dbReference type="RefSeq" id="WP_116756994.1">
    <property type="nucleotide sequence ID" value="NZ_JBHUEX010000001.1"/>
</dbReference>